<reference evidence="2" key="1">
    <citation type="journal article" date="2023" name="Science">
        <title>Genome structures resolve the early diversification of teleost fishes.</title>
        <authorList>
            <person name="Parey E."/>
            <person name="Louis A."/>
            <person name="Montfort J."/>
            <person name="Bouchez O."/>
            <person name="Roques C."/>
            <person name="Iampietro C."/>
            <person name="Lluch J."/>
            <person name="Castinel A."/>
            <person name="Donnadieu C."/>
            <person name="Desvignes T."/>
            <person name="Floi Bucao C."/>
            <person name="Jouanno E."/>
            <person name="Wen M."/>
            <person name="Mejri S."/>
            <person name="Dirks R."/>
            <person name="Jansen H."/>
            <person name="Henkel C."/>
            <person name="Chen W.J."/>
            <person name="Zahm M."/>
            <person name="Cabau C."/>
            <person name="Klopp C."/>
            <person name="Thompson A.W."/>
            <person name="Robinson-Rechavi M."/>
            <person name="Braasch I."/>
            <person name="Lecointre G."/>
            <person name="Bobe J."/>
            <person name="Postlethwait J.H."/>
            <person name="Berthelot C."/>
            <person name="Roest Crollius H."/>
            <person name="Guiguen Y."/>
        </authorList>
    </citation>
    <scope>NUCLEOTIDE SEQUENCE</scope>
    <source>
        <strain evidence="2">WJC10195</strain>
    </source>
</reference>
<gene>
    <name evidence="2" type="ORF">SKAU_G00034250</name>
</gene>
<feature type="region of interest" description="Disordered" evidence="1">
    <location>
        <begin position="111"/>
        <end position="148"/>
    </location>
</feature>
<feature type="compositionally biased region" description="Basic and acidic residues" evidence="1">
    <location>
        <begin position="121"/>
        <end position="140"/>
    </location>
</feature>
<evidence type="ECO:0000313" key="2">
    <source>
        <dbReference type="EMBL" id="KAJ8382647.1"/>
    </source>
</evidence>
<dbReference type="Proteomes" id="UP001152622">
    <property type="component" value="Chromosome 1"/>
</dbReference>
<protein>
    <submittedName>
        <fullName evidence="2">Uncharacterized protein</fullName>
    </submittedName>
</protein>
<evidence type="ECO:0000256" key="1">
    <source>
        <dbReference type="SAM" id="MobiDB-lite"/>
    </source>
</evidence>
<dbReference type="AlphaFoldDB" id="A0A9Q1JGD8"/>
<evidence type="ECO:0000313" key="3">
    <source>
        <dbReference type="Proteomes" id="UP001152622"/>
    </source>
</evidence>
<name>A0A9Q1JGD8_SYNKA</name>
<accession>A0A9Q1JGD8</accession>
<dbReference type="EMBL" id="JAINUF010000001">
    <property type="protein sequence ID" value="KAJ8382647.1"/>
    <property type="molecule type" value="Genomic_DNA"/>
</dbReference>
<keyword evidence="3" id="KW-1185">Reference proteome</keyword>
<sequence length="240" mass="25579">MANAVHFKPVVNAPLCARALRCREQGLHKSTLHNRKQGFGQRGFGLKAILLALDVVKRKGFVRRCSLVTREWTIYWTLAAALHNETLSGGPLLGAGGQTCPSKPPCHTAHCGGQLPPSGARHGDGMAKARSNQRADRPRDGTGALAGAAAASTLTRSLRVRDEAYSRAAGLRAGASGDRKRMKRARLNTQAAAAHAVSSEPNANTLTRGRFLLSGSPAEGTRWELVMPFHTAANKHTALI</sequence>
<proteinExistence type="predicted"/>
<organism evidence="2 3">
    <name type="scientific">Synaphobranchus kaupii</name>
    <name type="common">Kaup's arrowtooth eel</name>
    <dbReference type="NCBI Taxonomy" id="118154"/>
    <lineage>
        <taxon>Eukaryota</taxon>
        <taxon>Metazoa</taxon>
        <taxon>Chordata</taxon>
        <taxon>Craniata</taxon>
        <taxon>Vertebrata</taxon>
        <taxon>Euteleostomi</taxon>
        <taxon>Actinopterygii</taxon>
        <taxon>Neopterygii</taxon>
        <taxon>Teleostei</taxon>
        <taxon>Anguilliformes</taxon>
        <taxon>Synaphobranchidae</taxon>
        <taxon>Synaphobranchus</taxon>
    </lineage>
</organism>
<comment type="caution">
    <text evidence="2">The sequence shown here is derived from an EMBL/GenBank/DDBJ whole genome shotgun (WGS) entry which is preliminary data.</text>
</comment>